<dbReference type="Proteomes" id="UP000317257">
    <property type="component" value="Unassembled WGS sequence"/>
</dbReference>
<name>A0A5C6GF60_METRR</name>
<comment type="caution">
    <text evidence="2">The sequence shown here is derived from an EMBL/GenBank/DDBJ whole genome shotgun (WGS) entry which is preliminary data.</text>
</comment>
<sequence>MASSETPALKILIQIKRSTKGTTAVSEYPFPVDQFKAIRSFTLTSQDAPTSQIASTSSYILDWARRALHSSFNASACRPLGNEDATVLLSFCLKLKKRAAISHKVLASFFPDTIQSSTKADDDLVKLLVAKLVGDARSNPTRNFHSLWLPFLHSLIAILVFNNVSLDKLYGQKIFSAILKQYVNRYVGHKPMNNHNEILRRERKSRLAQAQEQVMRFKQHQLLLLLGPEYSTIVNMEHLLAPLAPAPRPPENSASLSQRDQLRQLLRETGPGGLTQPPVAGVKRKMPFANRDC</sequence>
<organism evidence="2 3">
    <name type="scientific">Metarhizium rileyi (strain RCEF 4871)</name>
    <name type="common">Nomuraea rileyi</name>
    <dbReference type="NCBI Taxonomy" id="1649241"/>
    <lineage>
        <taxon>Eukaryota</taxon>
        <taxon>Fungi</taxon>
        <taxon>Dikarya</taxon>
        <taxon>Ascomycota</taxon>
        <taxon>Pezizomycotina</taxon>
        <taxon>Sordariomycetes</taxon>
        <taxon>Hypocreomycetidae</taxon>
        <taxon>Hypocreales</taxon>
        <taxon>Clavicipitaceae</taxon>
        <taxon>Metarhizium</taxon>
    </lineage>
</organism>
<gene>
    <name evidence="2" type="ORF">ED733_006817</name>
</gene>
<dbReference type="EMBL" id="SBHS01000005">
    <property type="protein sequence ID" value="TWU76412.1"/>
    <property type="molecule type" value="Genomic_DNA"/>
</dbReference>
<reference evidence="3" key="1">
    <citation type="submission" date="2018-12" db="EMBL/GenBank/DDBJ databases">
        <title>The complete genome of Metarhizium rileyi, a key fungal pathogen of Lepidoptera.</title>
        <authorList>
            <person name="Binneck E."/>
            <person name="Lastra C.C.L."/>
            <person name="Sosa-Gomez D.R."/>
        </authorList>
    </citation>
    <scope>NUCLEOTIDE SEQUENCE [LARGE SCALE GENOMIC DNA]</scope>
    <source>
        <strain evidence="3">Cep018-CH2</strain>
    </source>
</reference>
<feature type="region of interest" description="Disordered" evidence="1">
    <location>
        <begin position="268"/>
        <end position="293"/>
    </location>
</feature>
<evidence type="ECO:0000313" key="3">
    <source>
        <dbReference type="Proteomes" id="UP000317257"/>
    </source>
</evidence>
<dbReference type="AlphaFoldDB" id="A0A5C6GF60"/>
<accession>A0A5C6GF60</accession>
<evidence type="ECO:0000256" key="1">
    <source>
        <dbReference type="SAM" id="MobiDB-lite"/>
    </source>
</evidence>
<evidence type="ECO:0000313" key="2">
    <source>
        <dbReference type="EMBL" id="TWU76412.1"/>
    </source>
</evidence>
<proteinExistence type="predicted"/>
<protein>
    <submittedName>
        <fullName evidence="2">Uncharacterized protein</fullName>
    </submittedName>
</protein>